<evidence type="ECO:0008006" key="4">
    <source>
        <dbReference type="Google" id="ProtNLM"/>
    </source>
</evidence>
<dbReference type="Gene3D" id="1.10.1520.10">
    <property type="entry name" value="Ribonuclease III domain"/>
    <property type="match status" value="1"/>
</dbReference>
<dbReference type="SUPFAM" id="SSF69065">
    <property type="entry name" value="RNase III domain-like"/>
    <property type="match status" value="1"/>
</dbReference>
<sequence length="493" mass="54800">MEPLPYAHLRYPPPWTEDLSHWKPMPVEFPPVLPANYPDQLPAGLDGVSVLKRYTISELKVLAWLGDALVEAALYSSLYPSLDACDNPVRTAAPSTLRSKGFLGHIALWYELQHLNLYWQYPNQKTAFPSAARMCHLFEALVGAAYFLAKPEPTMSWLRALFDPWVHSLSRQTPIAFVGDRERELYQARMSARAGMPLPPLRPVQANYGPTFYCDPSLLSAIRSNSLSTVVGPAWMALDTSGVFLPDDYPPSPPLAGVDVTMALTEFDYHLHFGDHIRFNEGYRSLGERLIKAAMSILPIADVRKDVAAELDEIRMACLGLPVLATLGLLLDVHRHLRTVRANDDDSCGISERQSANALSALAALTYVTVGKSTTPLEAVERSDLRQGWSGMVEWLVPLLTPWFSAAAAGNFFGHVGAENHRRSRIEAVGAENLRRCRIEAEAVERRLDQIAGACRAQALGPTRTPKFKRGKGSKRKDKVREKRGTRREGHSI</sequence>
<gene>
    <name evidence="2" type="ORF">B0H16DRAFT_1497862</name>
</gene>
<feature type="compositionally biased region" description="Basic residues" evidence="1">
    <location>
        <begin position="466"/>
        <end position="478"/>
    </location>
</feature>
<feature type="compositionally biased region" description="Basic and acidic residues" evidence="1">
    <location>
        <begin position="479"/>
        <end position="493"/>
    </location>
</feature>
<dbReference type="GO" id="GO:0004525">
    <property type="term" value="F:ribonuclease III activity"/>
    <property type="evidence" value="ECO:0007669"/>
    <property type="project" value="InterPro"/>
</dbReference>
<protein>
    <recommendedName>
        <fullName evidence="4">RNase III domain-containing protein</fullName>
    </recommendedName>
</protein>
<feature type="region of interest" description="Disordered" evidence="1">
    <location>
        <begin position="460"/>
        <end position="493"/>
    </location>
</feature>
<dbReference type="AlphaFoldDB" id="A0AAD7KBK2"/>
<proteinExistence type="predicted"/>
<dbReference type="InterPro" id="IPR036389">
    <property type="entry name" value="RNase_III_sf"/>
</dbReference>
<organism evidence="2 3">
    <name type="scientific">Mycena metata</name>
    <dbReference type="NCBI Taxonomy" id="1033252"/>
    <lineage>
        <taxon>Eukaryota</taxon>
        <taxon>Fungi</taxon>
        <taxon>Dikarya</taxon>
        <taxon>Basidiomycota</taxon>
        <taxon>Agaricomycotina</taxon>
        <taxon>Agaricomycetes</taxon>
        <taxon>Agaricomycetidae</taxon>
        <taxon>Agaricales</taxon>
        <taxon>Marasmiineae</taxon>
        <taxon>Mycenaceae</taxon>
        <taxon>Mycena</taxon>
    </lineage>
</organism>
<accession>A0AAD7KBK2</accession>
<dbReference type="GO" id="GO:0006396">
    <property type="term" value="P:RNA processing"/>
    <property type="evidence" value="ECO:0007669"/>
    <property type="project" value="InterPro"/>
</dbReference>
<reference evidence="2" key="1">
    <citation type="submission" date="2023-03" db="EMBL/GenBank/DDBJ databases">
        <title>Massive genome expansion in bonnet fungi (Mycena s.s.) driven by repeated elements and novel gene families across ecological guilds.</title>
        <authorList>
            <consortium name="Lawrence Berkeley National Laboratory"/>
            <person name="Harder C.B."/>
            <person name="Miyauchi S."/>
            <person name="Viragh M."/>
            <person name="Kuo A."/>
            <person name="Thoen E."/>
            <person name="Andreopoulos B."/>
            <person name="Lu D."/>
            <person name="Skrede I."/>
            <person name="Drula E."/>
            <person name="Henrissat B."/>
            <person name="Morin E."/>
            <person name="Kohler A."/>
            <person name="Barry K."/>
            <person name="LaButti K."/>
            <person name="Morin E."/>
            <person name="Salamov A."/>
            <person name="Lipzen A."/>
            <person name="Mereny Z."/>
            <person name="Hegedus B."/>
            <person name="Baldrian P."/>
            <person name="Stursova M."/>
            <person name="Weitz H."/>
            <person name="Taylor A."/>
            <person name="Grigoriev I.V."/>
            <person name="Nagy L.G."/>
            <person name="Martin F."/>
            <person name="Kauserud H."/>
        </authorList>
    </citation>
    <scope>NUCLEOTIDE SEQUENCE</scope>
    <source>
        <strain evidence="2">CBHHK182m</strain>
    </source>
</reference>
<comment type="caution">
    <text evidence="2">The sequence shown here is derived from an EMBL/GenBank/DDBJ whole genome shotgun (WGS) entry which is preliminary data.</text>
</comment>
<name>A0AAD7KBK2_9AGAR</name>
<dbReference type="EMBL" id="JARKIB010000004">
    <property type="protein sequence ID" value="KAJ7781294.1"/>
    <property type="molecule type" value="Genomic_DNA"/>
</dbReference>
<dbReference type="Proteomes" id="UP001215598">
    <property type="component" value="Unassembled WGS sequence"/>
</dbReference>
<evidence type="ECO:0000256" key="1">
    <source>
        <dbReference type="SAM" id="MobiDB-lite"/>
    </source>
</evidence>
<keyword evidence="3" id="KW-1185">Reference proteome</keyword>
<evidence type="ECO:0000313" key="2">
    <source>
        <dbReference type="EMBL" id="KAJ7781294.1"/>
    </source>
</evidence>
<evidence type="ECO:0000313" key="3">
    <source>
        <dbReference type="Proteomes" id="UP001215598"/>
    </source>
</evidence>